<reference evidence="3" key="1">
    <citation type="journal article" date="2013" name="Nat. Genet.">
        <title>The duck genome and transcriptome provide insight into an avian influenza virus reservoir species.</title>
        <authorList>
            <person name="Huang Y."/>
            <person name="Li Y."/>
            <person name="Burt D.W."/>
            <person name="Chen H."/>
            <person name="Zhang Y."/>
            <person name="Qian W."/>
            <person name="Kim H."/>
            <person name="Gan S."/>
            <person name="Zhao Y."/>
            <person name="Li J."/>
            <person name="Yi K."/>
            <person name="Feng H."/>
            <person name="Zhu P."/>
            <person name="Li B."/>
            <person name="Liu Q."/>
            <person name="Fairley S."/>
            <person name="Magor K.E."/>
            <person name="Du Z."/>
            <person name="Hu X."/>
            <person name="Goodman L."/>
            <person name="Tafer H."/>
            <person name="Vignal A."/>
            <person name="Lee T."/>
            <person name="Kim K.W."/>
            <person name="Sheng Z."/>
            <person name="An Y."/>
            <person name="Searle S."/>
            <person name="Herrero J."/>
            <person name="Groenen M.A."/>
            <person name="Crooijmans R.P."/>
            <person name="Faraut T."/>
            <person name="Cai Q."/>
            <person name="Webster R.G."/>
            <person name="Aldridge J.R."/>
            <person name="Warren W.C."/>
            <person name="Bartschat S."/>
            <person name="Kehr S."/>
            <person name="Marz M."/>
            <person name="Stadler P.F."/>
            <person name="Smith J."/>
            <person name="Kraus R.H."/>
            <person name="Zhao Y."/>
            <person name="Ren L."/>
            <person name="Fei J."/>
            <person name="Morisson M."/>
            <person name="Kaiser P."/>
            <person name="Griffin D.K."/>
            <person name="Rao M."/>
            <person name="Pitel F."/>
            <person name="Wang J."/>
            <person name="Li N."/>
        </authorList>
    </citation>
    <scope>NUCLEOTIDE SEQUENCE [LARGE SCALE GENOMIC DNA]</scope>
</reference>
<protein>
    <submittedName>
        <fullName evidence="2">Uncharacterized protein</fullName>
    </submittedName>
</protein>
<evidence type="ECO:0000313" key="3">
    <source>
        <dbReference type="Proteomes" id="UP000296049"/>
    </source>
</evidence>
<keyword evidence="3" id="KW-1185">Reference proteome</keyword>
<feature type="compositionally biased region" description="Basic and acidic residues" evidence="1">
    <location>
        <begin position="9"/>
        <end position="39"/>
    </location>
</feature>
<name>R0JUW2_ANAPL</name>
<sequence length="134" mass="14920">MPPAHRKAAHSELDSPREHGAGRKHEHGTSARLEEPEPRSWPELLLVSLGVPEPAPGPPSPATPWVLVTTQLSPPRASPFSFDELTERFWQRLRQSRGCLGSRCPSDAVCIPLPSSFDNEKQFPSAVRSERRQQ</sequence>
<evidence type="ECO:0000256" key="1">
    <source>
        <dbReference type="SAM" id="MobiDB-lite"/>
    </source>
</evidence>
<dbReference type="Proteomes" id="UP000296049">
    <property type="component" value="Unassembled WGS sequence"/>
</dbReference>
<feature type="region of interest" description="Disordered" evidence="1">
    <location>
        <begin position="1"/>
        <end position="39"/>
    </location>
</feature>
<proteinExistence type="predicted"/>
<feature type="region of interest" description="Disordered" evidence="1">
    <location>
        <begin position="115"/>
        <end position="134"/>
    </location>
</feature>
<organism evidence="2 3">
    <name type="scientific">Anas platyrhynchos</name>
    <name type="common">Mallard</name>
    <name type="synonym">Anas boschas</name>
    <dbReference type="NCBI Taxonomy" id="8839"/>
    <lineage>
        <taxon>Eukaryota</taxon>
        <taxon>Metazoa</taxon>
        <taxon>Chordata</taxon>
        <taxon>Craniata</taxon>
        <taxon>Vertebrata</taxon>
        <taxon>Euteleostomi</taxon>
        <taxon>Archelosauria</taxon>
        <taxon>Archosauria</taxon>
        <taxon>Dinosauria</taxon>
        <taxon>Saurischia</taxon>
        <taxon>Theropoda</taxon>
        <taxon>Coelurosauria</taxon>
        <taxon>Aves</taxon>
        <taxon>Neognathae</taxon>
        <taxon>Galloanserae</taxon>
        <taxon>Anseriformes</taxon>
        <taxon>Anatidae</taxon>
        <taxon>Anatinae</taxon>
        <taxon>Anas</taxon>
    </lineage>
</organism>
<dbReference type="EMBL" id="KB743145">
    <property type="protein sequence ID" value="EOB00977.1"/>
    <property type="molecule type" value="Genomic_DNA"/>
</dbReference>
<evidence type="ECO:0000313" key="2">
    <source>
        <dbReference type="EMBL" id="EOB00977.1"/>
    </source>
</evidence>
<dbReference type="AlphaFoldDB" id="R0JUW2"/>
<accession>R0JUW2</accession>
<gene>
    <name evidence="2" type="ORF">Anapl_00509</name>
</gene>